<organism evidence="3 4">
    <name type="scientific">Pararhizobium capsulatum DSM 1112</name>
    <dbReference type="NCBI Taxonomy" id="1121113"/>
    <lineage>
        <taxon>Bacteria</taxon>
        <taxon>Pseudomonadati</taxon>
        <taxon>Pseudomonadota</taxon>
        <taxon>Alphaproteobacteria</taxon>
        <taxon>Hyphomicrobiales</taxon>
        <taxon>Rhizobiaceae</taxon>
        <taxon>Rhizobium/Agrobacterium group</taxon>
        <taxon>Pararhizobium</taxon>
    </lineage>
</organism>
<evidence type="ECO:0000313" key="4">
    <source>
        <dbReference type="Proteomes" id="UP001230207"/>
    </source>
</evidence>
<evidence type="ECO:0000256" key="2">
    <source>
        <dbReference type="SAM" id="MobiDB-lite"/>
    </source>
</evidence>
<dbReference type="Proteomes" id="UP001230207">
    <property type="component" value="Unassembled WGS sequence"/>
</dbReference>
<evidence type="ECO:0000256" key="1">
    <source>
        <dbReference type="SAM" id="Coils"/>
    </source>
</evidence>
<accession>A0ABU0BRH9</accession>
<proteinExistence type="predicted"/>
<reference evidence="3 4" key="1">
    <citation type="submission" date="2023-07" db="EMBL/GenBank/DDBJ databases">
        <title>Genomic Encyclopedia of Type Strains, Phase IV (KMG-IV): sequencing the most valuable type-strain genomes for metagenomic binning, comparative biology and taxonomic classification.</title>
        <authorList>
            <person name="Goeker M."/>
        </authorList>
    </citation>
    <scope>NUCLEOTIDE SEQUENCE [LARGE SCALE GENOMIC DNA]</scope>
    <source>
        <strain evidence="3 4">DSM 1112</strain>
    </source>
</reference>
<dbReference type="EMBL" id="JAUSVF010000001">
    <property type="protein sequence ID" value="MDQ0320868.1"/>
    <property type="molecule type" value="Genomic_DNA"/>
</dbReference>
<feature type="coiled-coil region" evidence="1">
    <location>
        <begin position="322"/>
        <end position="356"/>
    </location>
</feature>
<feature type="region of interest" description="Disordered" evidence="2">
    <location>
        <begin position="405"/>
        <end position="430"/>
    </location>
</feature>
<comment type="caution">
    <text evidence="3">The sequence shown here is derived from an EMBL/GenBank/DDBJ whole genome shotgun (WGS) entry which is preliminary data.</text>
</comment>
<sequence length="689" mass="73925">MSGSSKSIYRVRQLVGNDAAVVTEVSEDAGSVAGYAHPKVVRNAKVRLGGVDSFWLATDVKTGRTFSPSKEEAAPAPFPSASATSSLIGRMKGGSGIDFTAPFSGLAKSAKMEGLSFGTAIRVPVAIGPGSRTHEDVVSDLREGKLAVDIRTTVDAIEVRPNVFMISGFVRQSNGQYALAAGASLRAVPTVTIAGKIETTRLSSGIIVFGAQPKWTSETETDLRSEDEILASAESWLGRLQTAASLSDGNRSESPADLLKSLAAASVVAEEREDLESALRVLSGRSELLELLPKLMTRAEDWRARLQQFEHTEQDRLRTEIKARLAEQAEHESSRLAELREQILDAEGRLATLAHREVLLRNETEQHDARVKERIEDAARAVSGASLDATDRLLQQVAQLREELEETKKSLPKEDVSSSPAHEETPAAPSIAVRLPPVVTEKERVHVLRELASSTGLPLADLVAVLLHSTADVPVLVGDGSAGIVADIAIAIGGDTAAIVFCDPTHVSFGDLLRDEAAGLGRAIEAAKENPDVIVPVALCGLTNGPCEYWLPQLVEMRRIGRVPSNLALIASAGTDGLRVSVPKSLLRYLFPLAAARSEVAAKVDYVGSWKPFTTDAALIQNAIRILRSKSIDPVLISQIADLLARVPMAMAEEQVEIANALLSEQKWIAAWRDGADHDLIQHFQNLGN</sequence>
<feature type="compositionally biased region" description="Basic and acidic residues" evidence="2">
    <location>
        <begin position="405"/>
        <end position="425"/>
    </location>
</feature>
<dbReference type="RefSeq" id="WP_307230990.1">
    <property type="nucleotide sequence ID" value="NZ_JAUSVF010000001.1"/>
</dbReference>
<keyword evidence="4" id="KW-1185">Reference proteome</keyword>
<protein>
    <submittedName>
        <fullName evidence="3">Uncharacterized protein</fullName>
    </submittedName>
</protein>
<name>A0ABU0BRH9_9HYPH</name>
<keyword evidence="1" id="KW-0175">Coiled coil</keyword>
<gene>
    <name evidence="3" type="ORF">QO002_003006</name>
</gene>
<evidence type="ECO:0000313" key="3">
    <source>
        <dbReference type="EMBL" id="MDQ0320868.1"/>
    </source>
</evidence>